<evidence type="ECO:0000313" key="1">
    <source>
        <dbReference type="EMBL" id="KAF7283690.1"/>
    </source>
</evidence>
<proteinExistence type="predicted"/>
<keyword evidence="2" id="KW-1185">Reference proteome</keyword>
<dbReference type="EMBL" id="JAACXV010000091">
    <property type="protein sequence ID" value="KAF7283690.1"/>
    <property type="molecule type" value="Genomic_DNA"/>
</dbReference>
<reference evidence="1" key="1">
    <citation type="submission" date="2020-08" db="EMBL/GenBank/DDBJ databases">
        <title>Genome sequencing and assembly of the red palm weevil Rhynchophorus ferrugineus.</title>
        <authorList>
            <person name="Dias G.B."/>
            <person name="Bergman C.M."/>
            <person name="Manee M."/>
        </authorList>
    </citation>
    <scope>NUCLEOTIDE SEQUENCE</scope>
    <source>
        <strain evidence="1">AA-2017</strain>
        <tissue evidence="1">Whole larva</tissue>
    </source>
</reference>
<accession>A0A834ITN4</accession>
<name>A0A834ITN4_RHYFE</name>
<comment type="caution">
    <text evidence="1">The sequence shown here is derived from an EMBL/GenBank/DDBJ whole genome shotgun (WGS) entry which is preliminary data.</text>
</comment>
<sequence>MDISSSSSRCFDDDTYNIDTAQIYHRKMSEDEELILLVGMSPPIFIILLKCKLLTKSALNNSSNRLGLNKKKKQLPFVLQIKITIFKMLAPVR</sequence>
<protein>
    <submittedName>
        <fullName evidence="1">Uncharacterized protein</fullName>
    </submittedName>
</protein>
<organism evidence="1 2">
    <name type="scientific">Rhynchophorus ferrugineus</name>
    <name type="common">Red palm weevil</name>
    <name type="synonym">Curculio ferrugineus</name>
    <dbReference type="NCBI Taxonomy" id="354439"/>
    <lineage>
        <taxon>Eukaryota</taxon>
        <taxon>Metazoa</taxon>
        <taxon>Ecdysozoa</taxon>
        <taxon>Arthropoda</taxon>
        <taxon>Hexapoda</taxon>
        <taxon>Insecta</taxon>
        <taxon>Pterygota</taxon>
        <taxon>Neoptera</taxon>
        <taxon>Endopterygota</taxon>
        <taxon>Coleoptera</taxon>
        <taxon>Polyphaga</taxon>
        <taxon>Cucujiformia</taxon>
        <taxon>Curculionidae</taxon>
        <taxon>Dryophthorinae</taxon>
        <taxon>Rhynchophorus</taxon>
    </lineage>
</organism>
<dbReference type="Proteomes" id="UP000625711">
    <property type="component" value="Unassembled WGS sequence"/>
</dbReference>
<dbReference type="AlphaFoldDB" id="A0A834ITN4"/>
<evidence type="ECO:0000313" key="2">
    <source>
        <dbReference type="Proteomes" id="UP000625711"/>
    </source>
</evidence>
<gene>
    <name evidence="1" type="ORF">GWI33_023186</name>
</gene>